<proteinExistence type="predicted"/>
<sequence length="56" mass="6431">MPQPLNRTVDCIDDRDPTLEALQRYLLQQESHVLRRYLPGMNPDDYTGGVMASPRS</sequence>
<comment type="caution">
    <text evidence="1">The sequence shown here is derived from an EMBL/GenBank/DDBJ whole genome shotgun (WGS) entry which is preliminary data.</text>
</comment>
<dbReference type="AlphaFoldDB" id="A0A8J2ZHD1"/>
<protein>
    <submittedName>
        <fullName evidence="1">Uncharacterized protein</fullName>
    </submittedName>
</protein>
<evidence type="ECO:0000313" key="1">
    <source>
        <dbReference type="EMBL" id="GGG64445.1"/>
    </source>
</evidence>
<organism evidence="1 2">
    <name type="scientific">Salipiger pallidus</name>
    <dbReference type="NCBI Taxonomy" id="1775170"/>
    <lineage>
        <taxon>Bacteria</taxon>
        <taxon>Pseudomonadati</taxon>
        <taxon>Pseudomonadota</taxon>
        <taxon>Alphaproteobacteria</taxon>
        <taxon>Rhodobacterales</taxon>
        <taxon>Roseobacteraceae</taxon>
        <taxon>Salipiger</taxon>
    </lineage>
</organism>
<evidence type="ECO:0000313" key="2">
    <source>
        <dbReference type="Proteomes" id="UP000617145"/>
    </source>
</evidence>
<name>A0A8J2ZHD1_9RHOB</name>
<accession>A0A8J2ZHD1</accession>
<gene>
    <name evidence="1" type="ORF">GCM10011415_08810</name>
</gene>
<reference evidence="1" key="2">
    <citation type="submission" date="2020-09" db="EMBL/GenBank/DDBJ databases">
        <authorList>
            <person name="Sun Q."/>
            <person name="Zhou Y."/>
        </authorList>
    </citation>
    <scope>NUCLEOTIDE SEQUENCE</scope>
    <source>
        <strain evidence="1">CGMCC 1.15762</strain>
    </source>
</reference>
<reference evidence="1" key="1">
    <citation type="journal article" date="2014" name="Int. J. Syst. Evol. Microbiol.">
        <title>Complete genome sequence of Corynebacterium casei LMG S-19264T (=DSM 44701T), isolated from a smear-ripened cheese.</title>
        <authorList>
            <consortium name="US DOE Joint Genome Institute (JGI-PGF)"/>
            <person name="Walter F."/>
            <person name="Albersmeier A."/>
            <person name="Kalinowski J."/>
            <person name="Ruckert C."/>
        </authorList>
    </citation>
    <scope>NUCLEOTIDE SEQUENCE</scope>
    <source>
        <strain evidence="1">CGMCC 1.15762</strain>
    </source>
</reference>
<dbReference type="Proteomes" id="UP000617145">
    <property type="component" value="Unassembled WGS sequence"/>
</dbReference>
<dbReference type="EMBL" id="BMJV01000001">
    <property type="protein sequence ID" value="GGG64445.1"/>
    <property type="molecule type" value="Genomic_DNA"/>
</dbReference>
<keyword evidence="2" id="KW-1185">Reference proteome</keyword>